<keyword evidence="1" id="KW-0812">Transmembrane</keyword>
<organism evidence="2 3">
    <name type="scientific">Lentinus brumalis</name>
    <dbReference type="NCBI Taxonomy" id="2498619"/>
    <lineage>
        <taxon>Eukaryota</taxon>
        <taxon>Fungi</taxon>
        <taxon>Dikarya</taxon>
        <taxon>Basidiomycota</taxon>
        <taxon>Agaricomycotina</taxon>
        <taxon>Agaricomycetes</taxon>
        <taxon>Polyporales</taxon>
        <taxon>Polyporaceae</taxon>
        <taxon>Lentinus</taxon>
    </lineage>
</organism>
<keyword evidence="3" id="KW-1185">Reference proteome</keyword>
<sequence>MSLGSVGYHNRATGMPLYRSMSTDVAASALFLPERLQLGPNNWLEFKLAIETILRTRNIPLAHLTSLDRPLLYDPRTKSCRVFATDPANPGQAMDDLNERWTAEDELCKAAIMLNVRPEHVRLTEYEHEQRTAGELWDALTRLDTQIREDEERKWLALRRVLLGMLFVLTLLVLYDVRFGGCLGL</sequence>
<keyword evidence="1" id="KW-1133">Transmembrane helix</keyword>
<evidence type="ECO:0000313" key="2">
    <source>
        <dbReference type="EMBL" id="RDX48192.1"/>
    </source>
</evidence>
<protein>
    <submittedName>
        <fullName evidence="2">Uncharacterized protein</fullName>
    </submittedName>
</protein>
<name>A0A371D6R9_9APHY</name>
<evidence type="ECO:0000256" key="1">
    <source>
        <dbReference type="SAM" id="Phobius"/>
    </source>
</evidence>
<reference evidence="2 3" key="1">
    <citation type="journal article" date="2018" name="Biotechnol. Biofuels">
        <title>Integrative visual omics of the white-rot fungus Polyporus brumalis exposes the biotechnological potential of its oxidative enzymes for delignifying raw plant biomass.</title>
        <authorList>
            <person name="Miyauchi S."/>
            <person name="Rancon A."/>
            <person name="Drula E."/>
            <person name="Hage H."/>
            <person name="Chaduli D."/>
            <person name="Favel A."/>
            <person name="Grisel S."/>
            <person name="Henrissat B."/>
            <person name="Herpoel-Gimbert I."/>
            <person name="Ruiz-Duenas F.J."/>
            <person name="Chevret D."/>
            <person name="Hainaut M."/>
            <person name="Lin J."/>
            <person name="Wang M."/>
            <person name="Pangilinan J."/>
            <person name="Lipzen A."/>
            <person name="Lesage-Meessen L."/>
            <person name="Navarro D."/>
            <person name="Riley R."/>
            <person name="Grigoriev I.V."/>
            <person name="Zhou S."/>
            <person name="Raouche S."/>
            <person name="Rosso M.N."/>
        </authorList>
    </citation>
    <scope>NUCLEOTIDE SEQUENCE [LARGE SCALE GENOMIC DNA]</scope>
    <source>
        <strain evidence="2 3">BRFM 1820</strain>
    </source>
</reference>
<dbReference type="AlphaFoldDB" id="A0A371D6R9"/>
<dbReference type="OrthoDB" id="2725436at2759"/>
<gene>
    <name evidence="2" type="ORF">OH76DRAFT_1405106</name>
</gene>
<feature type="transmembrane region" description="Helical" evidence="1">
    <location>
        <begin position="157"/>
        <end position="175"/>
    </location>
</feature>
<dbReference type="Proteomes" id="UP000256964">
    <property type="component" value="Unassembled WGS sequence"/>
</dbReference>
<evidence type="ECO:0000313" key="3">
    <source>
        <dbReference type="Proteomes" id="UP000256964"/>
    </source>
</evidence>
<proteinExistence type="predicted"/>
<accession>A0A371D6R9</accession>
<keyword evidence="1" id="KW-0472">Membrane</keyword>
<dbReference type="EMBL" id="KZ857413">
    <property type="protein sequence ID" value="RDX48192.1"/>
    <property type="molecule type" value="Genomic_DNA"/>
</dbReference>